<sequence>MLAFYNENEDHIMKDFFEAIQSLFVDVLFAPLDALRALELESWTAANIINWLFMLIGFVAFLYWMKELKKFNDNNEEDRDPKAHSFLD</sequence>
<accession>A0ABN1IIA8</accession>
<evidence type="ECO:0000313" key="2">
    <source>
        <dbReference type="EMBL" id="GAA0714397.1"/>
    </source>
</evidence>
<gene>
    <name evidence="2" type="ORF">GCM10009430_07540</name>
</gene>
<evidence type="ECO:0000256" key="1">
    <source>
        <dbReference type="SAM" id="Phobius"/>
    </source>
</evidence>
<keyword evidence="3" id="KW-1185">Reference proteome</keyword>
<feature type="transmembrane region" description="Helical" evidence="1">
    <location>
        <begin position="48"/>
        <end position="65"/>
    </location>
</feature>
<keyword evidence="1" id="KW-1133">Transmembrane helix</keyword>
<proteinExistence type="predicted"/>
<keyword evidence="1" id="KW-0812">Transmembrane</keyword>
<reference evidence="2 3" key="1">
    <citation type="journal article" date="2019" name="Int. J. Syst. Evol. Microbiol.">
        <title>The Global Catalogue of Microorganisms (GCM) 10K type strain sequencing project: providing services to taxonomists for standard genome sequencing and annotation.</title>
        <authorList>
            <consortium name="The Broad Institute Genomics Platform"/>
            <consortium name="The Broad Institute Genome Sequencing Center for Infectious Disease"/>
            <person name="Wu L."/>
            <person name="Ma J."/>
        </authorList>
    </citation>
    <scope>NUCLEOTIDE SEQUENCE [LARGE SCALE GENOMIC DNA]</scope>
    <source>
        <strain evidence="2 3">JCM 15974</strain>
    </source>
</reference>
<dbReference type="InterPro" id="IPR045922">
    <property type="entry name" value="DUF6341"/>
</dbReference>
<dbReference type="Proteomes" id="UP001501758">
    <property type="component" value="Unassembled WGS sequence"/>
</dbReference>
<comment type="caution">
    <text evidence="2">The sequence shown here is derived from an EMBL/GenBank/DDBJ whole genome shotgun (WGS) entry which is preliminary data.</text>
</comment>
<evidence type="ECO:0000313" key="3">
    <source>
        <dbReference type="Proteomes" id="UP001501758"/>
    </source>
</evidence>
<organism evidence="2 3">
    <name type="scientific">Aquimarina litoralis</name>
    <dbReference type="NCBI Taxonomy" id="584605"/>
    <lineage>
        <taxon>Bacteria</taxon>
        <taxon>Pseudomonadati</taxon>
        <taxon>Bacteroidota</taxon>
        <taxon>Flavobacteriia</taxon>
        <taxon>Flavobacteriales</taxon>
        <taxon>Flavobacteriaceae</taxon>
        <taxon>Aquimarina</taxon>
    </lineage>
</organism>
<protein>
    <recommendedName>
        <fullName evidence="4">Uracil phosphoribosyltransferase</fullName>
    </recommendedName>
</protein>
<keyword evidence="1" id="KW-0472">Membrane</keyword>
<dbReference type="Pfam" id="PF19868">
    <property type="entry name" value="DUF6341"/>
    <property type="match status" value="1"/>
</dbReference>
<name>A0ABN1IIA8_9FLAO</name>
<evidence type="ECO:0008006" key="4">
    <source>
        <dbReference type="Google" id="ProtNLM"/>
    </source>
</evidence>
<dbReference type="EMBL" id="BAAAGE010000001">
    <property type="protein sequence ID" value="GAA0714397.1"/>
    <property type="molecule type" value="Genomic_DNA"/>
</dbReference>